<feature type="chain" id="PRO_5046211239" description="Esterase" evidence="1">
    <location>
        <begin position="25"/>
        <end position="363"/>
    </location>
</feature>
<organism evidence="2 3">
    <name type="scientific">Devosia neptuniae</name>
    <dbReference type="NCBI Taxonomy" id="191302"/>
    <lineage>
        <taxon>Bacteria</taxon>
        <taxon>Pseudomonadati</taxon>
        <taxon>Pseudomonadota</taxon>
        <taxon>Alphaproteobacteria</taxon>
        <taxon>Hyphomicrobiales</taxon>
        <taxon>Devosiaceae</taxon>
        <taxon>Devosia</taxon>
    </lineage>
</organism>
<keyword evidence="1" id="KW-0732">Signal</keyword>
<dbReference type="PANTHER" id="PTHR43194:SF5">
    <property type="entry name" value="PIMELOYL-[ACYL-CARRIER PROTEIN] METHYL ESTER ESTERASE"/>
    <property type="match status" value="1"/>
</dbReference>
<dbReference type="InterPro" id="IPR029058">
    <property type="entry name" value="AB_hydrolase_fold"/>
</dbReference>
<dbReference type="RefSeq" id="WP_262165672.1">
    <property type="nucleotide sequence ID" value="NZ_CP104964.1"/>
</dbReference>
<keyword evidence="3" id="KW-1185">Reference proteome</keyword>
<proteinExistence type="predicted"/>
<accession>A0ABY6C7F2</accession>
<evidence type="ECO:0000313" key="2">
    <source>
        <dbReference type="EMBL" id="UXN68050.1"/>
    </source>
</evidence>
<dbReference type="InterPro" id="IPR050228">
    <property type="entry name" value="Carboxylesterase_BioH"/>
</dbReference>
<dbReference type="SUPFAM" id="SSF53474">
    <property type="entry name" value="alpha/beta-Hydrolases"/>
    <property type="match status" value="1"/>
</dbReference>
<dbReference type="Gene3D" id="3.40.50.1820">
    <property type="entry name" value="alpha/beta hydrolase"/>
    <property type="match status" value="1"/>
</dbReference>
<evidence type="ECO:0000313" key="3">
    <source>
        <dbReference type="Proteomes" id="UP001061862"/>
    </source>
</evidence>
<name>A0ABY6C7F2_9HYPH</name>
<sequence length="363" mass="39710">MNTQALLRSAAFATLFFASANASAQSLADIKPAAEPLVLQNQGSFFVGGRSVDTENAGWDNMKEIFGESFEAGQVLVDQMYVQFQAPPQPSHTPIVFMHGGLLSAKQWETTPDGRMGWYEYFTREGFPTYLAEQSGRARSGFNATAFNQVRSGELAPSEQPRVYLGTSNMAWKQFRFGLIMGEAWPDQQFPLDHVDEFYKQVIPDMFETQVPSLLAELLSPETKNPTVDNFAQLADELGGAILVGHSQSAGFPTQAVLKGKGGIKGIIQLETGCFGNLTDEHVKMLAEVPILVMVGDHFGQQPDASCLTEMEQIKAAGGDMTFVSLPDAGLSGNSHMFMQDKNNLEVADLIIRWISEHVDSAL</sequence>
<protein>
    <recommendedName>
        <fullName evidence="4">Esterase</fullName>
    </recommendedName>
</protein>
<feature type="signal peptide" evidence="1">
    <location>
        <begin position="1"/>
        <end position="24"/>
    </location>
</feature>
<dbReference type="CDD" id="cd12807">
    <property type="entry name" value="Esterase_713"/>
    <property type="match status" value="1"/>
</dbReference>
<geneLocation type="plasmid" evidence="2 3">
    <name>p_unnamed1</name>
</geneLocation>
<evidence type="ECO:0000256" key="1">
    <source>
        <dbReference type="SAM" id="SignalP"/>
    </source>
</evidence>
<keyword evidence="2" id="KW-0614">Plasmid</keyword>
<gene>
    <name evidence="2" type="ORF">N8A98_00595</name>
</gene>
<evidence type="ECO:0008006" key="4">
    <source>
        <dbReference type="Google" id="ProtNLM"/>
    </source>
</evidence>
<reference evidence="2 3" key="1">
    <citation type="submission" date="2022-09" db="EMBL/GenBank/DDBJ databases">
        <title>Interaction between co-microsymbionts with complementary sets of symbiotic genes in legume-rhizobium systems.</title>
        <authorList>
            <person name="Safronova V."/>
            <person name="Sazanova A."/>
            <person name="Afonin A."/>
            <person name="Chirak E."/>
        </authorList>
    </citation>
    <scope>NUCLEOTIDE SEQUENCE [LARGE SCALE GENOMIC DNA]</scope>
    <source>
        <strain evidence="2 3">A18/4-1</strain>
        <plasmid evidence="2 3">p_unnamed1</plasmid>
    </source>
</reference>
<dbReference type="EMBL" id="CP104964">
    <property type="protein sequence ID" value="UXN68050.1"/>
    <property type="molecule type" value="Genomic_DNA"/>
</dbReference>
<dbReference type="PANTHER" id="PTHR43194">
    <property type="entry name" value="HYDROLASE ALPHA/BETA FOLD FAMILY"/>
    <property type="match status" value="1"/>
</dbReference>
<dbReference type="Proteomes" id="UP001061862">
    <property type="component" value="Plasmid p_unnamed1"/>
</dbReference>